<protein>
    <submittedName>
        <fullName evidence="2">Metalloprotease stcE</fullName>
        <ecNumber evidence="2">3.4.24.-</ecNumber>
    </submittedName>
</protein>
<evidence type="ECO:0000313" key="2">
    <source>
        <dbReference type="EMBL" id="SUC32314.1"/>
    </source>
</evidence>
<dbReference type="EC" id="3.4.24.-" evidence="2"/>
<reference evidence="2 3" key="1">
    <citation type="submission" date="2018-06" db="EMBL/GenBank/DDBJ databases">
        <authorList>
            <consortium name="Pathogen Informatics"/>
            <person name="Doyle S."/>
        </authorList>
    </citation>
    <scope>NUCLEOTIDE SEQUENCE [LARGE SCALE GENOMIC DNA]</scope>
    <source>
        <strain evidence="2 3">NCTC11801</strain>
    </source>
</reference>
<keyword evidence="2" id="KW-0378">Hydrolase</keyword>
<dbReference type="InterPro" id="IPR022218">
    <property type="entry name" value="TagA_dom"/>
</dbReference>
<dbReference type="EMBL" id="UGTZ01000001">
    <property type="protein sequence ID" value="SUC32314.1"/>
    <property type="molecule type" value="Genomic_DNA"/>
</dbReference>
<dbReference type="GO" id="GO:0006508">
    <property type="term" value="P:proteolysis"/>
    <property type="evidence" value="ECO:0007669"/>
    <property type="project" value="UniProtKB-KW"/>
</dbReference>
<sequence>MVSHGLNLISMGYTKKPIKQDVPVITVLGFYDPEGQILVTDPEKQKSNHVQDILYGSSGMVYKDNKKLDSCSSYLEFDLEDGTTRQYKLHGTNFRTSHMNRFHVNIERDLKPVKVKIFIKGELKESKDIEIRELKLPTTINGLTI</sequence>
<dbReference type="GO" id="GO:0008237">
    <property type="term" value="F:metallopeptidase activity"/>
    <property type="evidence" value="ECO:0007669"/>
    <property type="project" value="UniProtKB-KW"/>
</dbReference>
<evidence type="ECO:0000259" key="1">
    <source>
        <dbReference type="Pfam" id="PF12561"/>
    </source>
</evidence>
<name>A0A379FU30_PRORE</name>
<evidence type="ECO:0000313" key="3">
    <source>
        <dbReference type="Proteomes" id="UP000254208"/>
    </source>
</evidence>
<gene>
    <name evidence="2" type="primary">stcE_2</name>
    <name evidence="2" type="ORF">NCTC11801_03292</name>
</gene>
<keyword evidence="2" id="KW-0645">Protease</keyword>
<dbReference type="AlphaFoldDB" id="A0A379FU30"/>
<feature type="domain" description="ToxR activated gene A lipoprotein" evidence="1">
    <location>
        <begin position="16"/>
        <end position="118"/>
    </location>
</feature>
<dbReference type="Pfam" id="PF12561">
    <property type="entry name" value="TagA"/>
    <property type="match status" value="1"/>
</dbReference>
<accession>A0A379FU30</accession>
<proteinExistence type="predicted"/>
<organism evidence="2 3">
    <name type="scientific">Providencia rettgeri</name>
    <dbReference type="NCBI Taxonomy" id="587"/>
    <lineage>
        <taxon>Bacteria</taxon>
        <taxon>Pseudomonadati</taxon>
        <taxon>Pseudomonadota</taxon>
        <taxon>Gammaproteobacteria</taxon>
        <taxon>Enterobacterales</taxon>
        <taxon>Morganellaceae</taxon>
        <taxon>Providencia</taxon>
    </lineage>
</organism>
<dbReference type="Proteomes" id="UP000254208">
    <property type="component" value="Unassembled WGS sequence"/>
</dbReference>
<keyword evidence="2" id="KW-0482">Metalloprotease</keyword>